<sequence length="92" mass="10394">MSCTPNSSCDQNQTHFPFFSHLQRSCDMEHICSSNVPGTTAKRRVHYHNPLQSRSACRRVLCFNARLLFNALGNGSQKTPSRPKPSIQLHLP</sequence>
<evidence type="ECO:0000256" key="1">
    <source>
        <dbReference type="SAM" id="MobiDB-lite"/>
    </source>
</evidence>
<dbReference type="AlphaFoldDB" id="A0A8X6RGH8"/>
<dbReference type="EMBL" id="BMAU01021178">
    <property type="protein sequence ID" value="GFX94568.1"/>
    <property type="molecule type" value="Genomic_DNA"/>
</dbReference>
<organism evidence="2 3">
    <name type="scientific">Trichonephila clavipes</name>
    <name type="common">Golden silk orbweaver</name>
    <name type="synonym">Nephila clavipes</name>
    <dbReference type="NCBI Taxonomy" id="2585209"/>
    <lineage>
        <taxon>Eukaryota</taxon>
        <taxon>Metazoa</taxon>
        <taxon>Ecdysozoa</taxon>
        <taxon>Arthropoda</taxon>
        <taxon>Chelicerata</taxon>
        <taxon>Arachnida</taxon>
        <taxon>Araneae</taxon>
        <taxon>Araneomorphae</taxon>
        <taxon>Entelegynae</taxon>
        <taxon>Araneoidea</taxon>
        <taxon>Nephilidae</taxon>
        <taxon>Trichonephila</taxon>
    </lineage>
</organism>
<name>A0A8X6RGH8_TRICX</name>
<dbReference type="Proteomes" id="UP000887159">
    <property type="component" value="Unassembled WGS sequence"/>
</dbReference>
<gene>
    <name evidence="2" type="ORF">TNCV_3087971</name>
</gene>
<feature type="region of interest" description="Disordered" evidence="1">
    <location>
        <begin position="73"/>
        <end position="92"/>
    </location>
</feature>
<evidence type="ECO:0000313" key="3">
    <source>
        <dbReference type="Proteomes" id="UP000887159"/>
    </source>
</evidence>
<proteinExistence type="predicted"/>
<accession>A0A8X6RGH8</accession>
<keyword evidence="3" id="KW-1185">Reference proteome</keyword>
<evidence type="ECO:0000313" key="2">
    <source>
        <dbReference type="EMBL" id="GFX94568.1"/>
    </source>
</evidence>
<comment type="caution">
    <text evidence="2">The sequence shown here is derived from an EMBL/GenBank/DDBJ whole genome shotgun (WGS) entry which is preliminary data.</text>
</comment>
<reference evidence="2" key="1">
    <citation type="submission" date="2020-08" db="EMBL/GenBank/DDBJ databases">
        <title>Multicomponent nature underlies the extraordinary mechanical properties of spider dragline silk.</title>
        <authorList>
            <person name="Kono N."/>
            <person name="Nakamura H."/>
            <person name="Mori M."/>
            <person name="Yoshida Y."/>
            <person name="Ohtoshi R."/>
            <person name="Malay A.D."/>
            <person name="Moran D.A.P."/>
            <person name="Tomita M."/>
            <person name="Numata K."/>
            <person name="Arakawa K."/>
        </authorList>
    </citation>
    <scope>NUCLEOTIDE SEQUENCE</scope>
</reference>
<protein>
    <submittedName>
        <fullName evidence="2">Uncharacterized protein</fullName>
    </submittedName>
</protein>